<comment type="similarity">
    <text evidence="2">Belongs to the pseudouridine synthase RluA family.</text>
</comment>
<dbReference type="Proteomes" id="UP000317935">
    <property type="component" value="Chromosome"/>
</dbReference>
<dbReference type="SUPFAM" id="SSF55120">
    <property type="entry name" value="Pseudouridine synthase"/>
    <property type="match status" value="1"/>
</dbReference>
<evidence type="ECO:0000256" key="3">
    <source>
        <dbReference type="ARBA" id="ARBA00023235"/>
    </source>
</evidence>
<evidence type="ECO:0000256" key="5">
    <source>
        <dbReference type="ARBA" id="ARBA00033164"/>
    </source>
</evidence>
<organism evidence="8 9">
    <name type="scientific">Helicobacter suis</name>
    <dbReference type="NCBI Taxonomy" id="104628"/>
    <lineage>
        <taxon>Bacteria</taxon>
        <taxon>Pseudomonadati</taxon>
        <taxon>Campylobacterota</taxon>
        <taxon>Epsilonproteobacteria</taxon>
        <taxon>Campylobacterales</taxon>
        <taxon>Helicobacteraceae</taxon>
        <taxon>Helicobacter</taxon>
    </lineage>
</organism>
<dbReference type="GO" id="GO:0000455">
    <property type="term" value="P:enzyme-directed rRNA pseudouridine synthesis"/>
    <property type="evidence" value="ECO:0007669"/>
    <property type="project" value="TreeGrafter"/>
</dbReference>
<dbReference type="InterPro" id="IPR050188">
    <property type="entry name" value="RluA_PseudoU_synthase"/>
</dbReference>
<dbReference type="InterPro" id="IPR020103">
    <property type="entry name" value="PsdUridine_synth_cat_dom_sf"/>
</dbReference>
<dbReference type="GO" id="GO:0140098">
    <property type="term" value="F:catalytic activity, acting on RNA"/>
    <property type="evidence" value="ECO:0007669"/>
    <property type="project" value="UniProtKB-ARBA"/>
</dbReference>
<comment type="catalytic activity">
    <reaction evidence="1">
        <text>a uridine in RNA = a pseudouridine in RNA</text>
        <dbReference type="Rhea" id="RHEA:48348"/>
        <dbReference type="Rhea" id="RHEA-COMP:12068"/>
        <dbReference type="Rhea" id="RHEA-COMP:12069"/>
        <dbReference type="ChEBI" id="CHEBI:65314"/>
        <dbReference type="ChEBI" id="CHEBI:65315"/>
    </reaction>
</comment>
<dbReference type="Gene3D" id="3.30.2350.10">
    <property type="entry name" value="Pseudouridine synthase"/>
    <property type="match status" value="1"/>
</dbReference>
<evidence type="ECO:0000256" key="2">
    <source>
        <dbReference type="ARBA" id="ARBA00010876"/>
    </source>
</evidence>
<protein>
    <recommendedName>
        <fullName evidence="4">RNA pseudouridylate synthase</fullName>
    </recommendedName>
    <alternativeName>
        <fullName evidence="5">RNA-uridine isomerase</fullName>
    </alternativeName>
</protein>
<evidence type="ECO:0000313" key="9">
    <source>
        <dbReference type="Proteomes" id="UP000317935"/>
    </source>
</evidence>
<gene>
    <name evidence="8" type="primary">rluC</name>
    <name evidence="8" type="ORF">SNTW_02420</name>
</gene>
<proteinExistence type="inferred from homology"/>
<dbReference type="InterPro" id="IPR006224">
    <property type="entry name" value="PsdUridine_synth_RluA-like_CS"/>
</dbReference>
<evidence type="ECO:0000256" key="4">
    <source>
        <dbReference type="ARBA" id="ARBA00031870"/>
    </source>
</evidence>
<sequence>MLEAYKILAKNLNISHKQAKKYIDMGLVSLQGKRLTLARQKFPLDTHFHIKECLKTDVLYQDQELLVLNKAAHIDSYTLERQHKPYKLLHRLDKSTSGLLLLAQATFYTKALLAFKKREVYKEYLALIEGILKRPKTLTQPLSVRTNHMHFNKGFVKTFVDLKGKPAITHLYPIYHTKQQTLLKVVIETGITHQIRAHLSHIGHPIVGDLIYGGSPNPHFFLHAYKLALLEHHFSAPIPPHFKEFHELLE</sequence>
<reference evidence="8 9" key="1">
    <citation type="submission" date="2019-06" db="EMBL/GenBank/DDBJ databases">
        <title>Complete genome sequence of Helicobacter suis SNTW101c.</title>
        <authorList>
            <person name="Rimbara E."/>
            <person name="Suzuki M."/>
            <person name="Matsui H."/>
            <person name="Nakamura M."/>
            <person name="Mori S."/>
            <person name="Shibayama K."/>
        </authorList>
    </citation>
    <scope>NUCLEOTIDE SEQUENCE [LARGE SCALE GENOMIC DNA]</scope>
    <source>
        <strain evidence="8 9">SNTW101c</strain>
    </source>
</reference>
<dbReference type="AlphaFoldDB" id="A0A6J4CVT5"/>
<feature type="domain" description="Pseudouridine synthase RsuA/RluA-like" evidence="7">
    <location>
        <begin position="72"/>
        <end position="201"/>
    </location>
</feature>
<evidence type="ECO:0000259" key="7">
    <source>
        <dbReference type="Pfam" id="PF00849"/>
    </source>
</evidence>
<evidence type="ECO:0000313" key="8">
    <source>
        <dbReference type="EMBL" id="BCD69597.1"/>
    </source>
</evidence>
<dbReference type="PROSITE" id="PS01129">
    <property type="entry name" value="PSI_RLU"/>
    <property type="match status" value="1"/>
</dbReference>
<dbReference type="EMBL" id="AP019774">
    <property type="protein sequence ID" value="BCD69597.1"/>
    <property type="molecule type" value="Genomic_DNA"/>
</dbReference>
<name>A0A6J4CVT5_9HELI</name>
<dbReference type="Pfam" id="PF00849">
    <property type="entry name" value="PseudoU_synth_2"/>
    <property type="match status" value="1"/>
</dbReference>
<dbReference type="PANTHER" id="PTHR21600">
    <property type="entry name" value="MITOCHONDRIAL RNA PSEUDOURIDINE SYNTHASE"/>
    <property type="match status" value="1"/>
</dbReference>
<dbReference type="CDD" id="cd02869">
    <property type="entry name" value="PseudoU_synth_RluA_like"/>
    <property type="match status" value="1"/>
</dbReference>
<keyword evidence="6" id="KW-0694">RNA-binding</keyword>
<dbReference type="OrthoDB" id="128480at2"/>
<dbReference type="PANTHER" id="PTHR21600:SF44">
    <property type="entry name" value="RIBOSOMAL LARGE SUBUNIT PSEUDOURIDINE SYNTHASE D"/>
    <property type="match status" value="1"/>
</dbReference>
<keyword evidence="3" id="KW-0413">Isomerase</keyword>
<accession>A0A6J4CVT5</accession>
<dbReference type="RefSeq" id="WP_064430095.1">
    <property type="nucleotide sequence ID" value="NZ_AP019774.1"/>
</dbReference>
<dbReference type="GO" id="GO:0009982">
    <property type="term" value="F:pseudouridine synthase activity"/>
    <property type="evidence" value="ECO:0007669"/>
    <property type="project" value="InterPro"/>
</dbReference>
<evidence type="ECO:0000256" key="1">
    <source>
        <dbReference type="ARBA" id="ARBA00000073"/>
    </source>
</evidence>
<evidence type="ECO:0000256" key="6">
    <source>
        <dbReference type="PROSITE-ProRule" id="PRU00182"/>
    </source>
</evidence>
<dbReference type="InterPro" id="IPR006145">
    <property type="entry name" value="PsdUridine_synth_RsuA/RluA"/>
</dbReference>
<dbReference type="PROSITE" id="PS50889">
    <property type="entry name" value="S4"/>
    <property type="match status" value="1"/>
</dbReference>
<dbReference type="GO" id="GO:0003723">
    <property type="term" value="F:RNA binding"/>
    <property type="evidence" value="ECO:0007669"/>
    <property type="project" value="UniProtKB-KW"/>
</dbReference>